<protein>
    <submittedName>
        <fullName evidence="1">Uncharacterized protein</fullName>
    </submittedName>
</protein>
<dbReference type="EMBL" id="CM047743">
    <property type="protein sequence ID" value="KAJ0030737.1"/>
    <property type="molecule type" value="Genomic_DNA"/>
</dbReference>
<reference evidence="2" key="1">
    <citation type="journal article" date="2023" name="G3 (Bethesda)">
        <title>Genome assembly and association tests identify interacting loci associated with vigor, precocity, and sex in interspecific pistachio rootstocks.</title>
        <authorList>
            <person name="Palmer W."/>
            <person name="Jacygrad E."/>
            <person name="Sagayaradj S."/>
            <person name="Cavanaugh K."/>
            <person name="Han R."/>
            <person name="Bertier L."/>
            <person name="Beede B."/>
            <person name="Kafkas S."/>
            <person name="Golino D."/>
            <person name="Preece J."/>
            <person name="Michelmore R."/>
        </authorList>
    </citation>
    <scope>NUCLEOTIDE SEQUENCE [LARGE SCALE GENOMIC DNA]</scope>
</reference>
<organism evidence="1 2">
    <name type="scientific">Pistacia integerrima</name>
    <dbReference type="NCBI Taxonomy" id="434235"/>
    <lineage>
        <taxon>Eukaryota</taxon>
        <taxon>Viridiplantae</taxon>
        <taxon>Streptophyta</taxon>
        <taxon>Embryophyta</taxon>
        <taxon>Tracheophyta</taxon>
        <taxon>Spermatophyta</taxon>
        <taxon>Magnoliopsida</taxon>
        <taxon>eudicotyledons</taxon>
        <taxon>Gunneridae</taxon>
        <taxon>Pentapetalae</taxon>
        <taxon>rosids</taxon>
        <taxon>malvids</taxon>
        <taxon>Sapindales</taxon>
        <taxon>Anacardiaceae</taxon>
        <taxon>Pistacia</taxon>
    </lineage>
</organism>
<proteinExistence type="predicted"/>
<gene>
    <name evidence="1" type="ORF">Pint_13382</name>
</gene>
<dbReference type="Proteomes" id="UP001163603">
    <property type="component" value="Chromosome 8"/>
</dbReference>
<evidence type="ECO:0000313" key="2">
    <source>
        <dbReference type="Proteomes" id="UP001163603"/>
    </source>
</evidence>
<sequence>MRESALRKKHRELPSGNLRSPENATTVDSETSLLQSEVATAQAGLVLTPADITRNERFGTEKGEGIFSLQKQAIPIDARRLHQSPLSQGFDDRLTEVSHKVENIETQTPVDDVPERAICSEEASYLSESSELVVAVKNKLIAPKLYEENTYNPQKQSPLGKAPSNVRNMITAFESSLAQDMRPHEKSPPLKSQSSRIETEALKTSILDEVKTDKVKPTQPISAGRLKNPFLAGALQEASTYTRKGGDELGPFRAFSESKTYQDIRLLEVK</sequence>
<evidence type="ECO:0000313" key="1">
    <source>
        <dbReference type="EMBL" id="KAJ0030737.1"/>
    </source>
</evidence>
<name>A0ACC0Y635_9ROSI</name>
<comment type="caution">
    <text evidence="1">The sequence shown here is derived from an EMBL/GenBank/DDBJ whole genome shotgun (WGS) entry which is preliminary data.</text>
</comment>
<accession>A0ACC0Y635</accession>
<keyword evidence="2" id="KW-1185">Reference proteome</keyword>